<dbReference type="Proteomes" id="UP000178943">
    <property type="component" value="Unassembled WGS sequence"/>
</dbReference>
<dbReference type="SUPFAM" id="SSF53474">
    <property type="entry name" value="alpha/beta-Hydrolases"/>
    <property type="match status" value="1"/>
</dbReference>
<dbReference type="STRING" id="1817863.A2Y62_05595"/>
<accession>A0A1F5VXH7</accession>
<dbReference type="PANTHER" id="PTHR43798">
    <property type="entry name" value="MONOACYLGLYCEROL LIPASE"/>
    <property type="match status" value="1"/>
</dbReference>
<dbReference type="Gene3D" id="3.40.50.1820">
    <property type="entry name" value="alpha/beta hydrolase"/>
    <property type="match status" value="1"/>
</dbReference>
<evidence type="ECO:0000259" key="1">
    <source>
        <dbReference type="Pfam" id="PF00561"/>
    </source>
</evidence>
<dbReference type="InterPro" id="IPR050266">
    <property type="entry name" value="AB_hydrolase_sf"/>
</dbReference>
<feature type="domain" description="AB hydrolase-1" evidence="1">
    <location>
        <begin position="1"/>
        <end position="216"/>
    </location>
</feature>
<dbReference type="PRINTS" id="PR00111">
    <property type="entry name" value="ABHYDROLASE"/>
</dbReference>
<gene>
    <name evidence="2" type="ORF">A2Y62_05595</name>
</gene>
<protein>
    <recommendedName>
        <fullName evidence="1">AB hydrolase-1 domain-containing protein</fullName>
    </recommendedName>
</protein>
<comment type="caution">
    <text evidence="2">The sequence shown here is derived from an EMBL/GenBank/DDBJ whole genome shotgun (WGS) entry which is preliminary data.</text>
</comment>
<dbReference type="AlphaFoldDB" id="A0A1F5VXH7"/>
<name>A0A1F5VXH7_9BACT</name>
<dbReference type="EMBL" id="MFGW01000022">
    <property type="protein sequence ID" value="OGF68108.1"/>
    <property type="molecule type" value="Genomic_DNA"/>
</dbReference>
<dbReference type="Pfam" id="PF00561">
    <property type="entry name" value="Abhydrolase_1"/>
    <property type="match status" value="1"/>
</dbReference>
<sequence>MIFIHGAGGDHRVWVYQAEYFRKEYGIYSLDLPGHGFSKGTGSVTIEEYAHFVKQFLTVLGLKQSILVGHSMGGAIVQTVALDPIPHLKGIILVGTGAKLRVSPLFLEKFKNINEESASLFCKYSFAENVQPELLDKAIEMIMNTPATIFYNDFVACDNFDVLNEVNRISLPALIIGAAQDQMTPLKYSQYLQQQICNSQFAIIENAGHMMMMENPSQFNQVIEAWLKAI</sequence>
<dbReference type="InterPro" id="IPR029058">
    <property type="entry name" value="AB_hydrolase_fold"/>
</dbReference>
<evidence type="ECO:0000313" key="3">
    <source>
        <dbReference type="Proteomes" id="UP000178943"/>
    </source>
</evidence>
<organism evidence="2 3">
    <name type="scientific">Candidatus Fischerbacteria bacterium RBG_13_37_8</name>
    <dbReference type="NCBI Taxonomy" id="1817863"/>
    <lineage>
        <taxon>Bacteria</taxon>
        <taxon>Candidatus Fischeribacteriota</taxon>
    </lineage>
</organism>
<reference evidence="2 3" key="1">
    <citation type="journal article" date="2016" name="Nat. Commun.">
        <title>Thousands of microbial genomes shed light on interconnected biogeochemical processes in an aquifer system.</title>
        <authorList>
            <person name="Anantharaman K."/>
            <person name="Brown C.T."/>
            <person name="Hug L.A."/>
            <person name="Sharon I."/>
            <person name="Castelle C.J."/>
            <person name="Probst A.J."/>
            <person name="Thomas B.C."/>
            <person name="Singh A."/>
            <person name="Wilkins M.J."/>
            <person name="Karaoz U."/>
            <person name="Brodie E.L."/>
            <person name="Williams K.H."/>
            <person name="Hubbard S.S."/>
            <person name="Banfield J.F."/>
        </authorList>
    </citation>
    <scope>NUCLEOTIDE SEQUENCE [LARGE SCALE GENOMIC DNA]</scope>
</reference>
<proteinExistence type="predicted"/>
<dbReference type="InterPro" id="IPR000073">
    <property type="entry name" value="AB_hydrolase_1"/>
</dbReference>
<evidence type="ECO:0000313" key="2">
    <source>
        <dbReference type="EMBL" id="OGF68108.1"/>
    </source>
</evidence>